<evidence type="ECO:0000256" key="1">
    <source>
        <dbReference type="ARBA" id="ARBA00008779"/>
    </source>
</evidence>
<dbReference type="RefSeq" id="WP_170146685.1">
    <property type="nucleotide sequence ID" value="NZ_RBIQ01000007.1"/>
</dbReference>
<keyword evidence="7" id="KW-1185">Reference proteome</keyword>
<dbReference type="InterPro" id="IPR024607">
    <property type="entry name" value="Sulfatase_CS"/>
</dbReference>
<accession>A0A495ECT1</accession>
<evidence type="ECO:0000313" key="6">
    <source>
        <dbReference type="EMBL" id="RKR14363.1"/>
    </source>
</evidence>
<dbReference type="AlphaFoldDB" id="A0A495ECT1"/>
<comment type="caution">
    <text evidence="6">The sequence shown here is derived from an EMBL/GenBank/DDBJ whole genome shotgun (WGS) entry which is preliminary data.</text>
</comment>
<dbReference type="Gene3D" id="3.40.720.10">
    <property type="entry name" value="Alkaline Phosphatase, subunit A"/>
    <property type="match status" value="1"/>
</dbReference>
<dbReference type="Pfam" id="PF00884">
    <property type="entry name" value="Sulfatase"/>
    <property type="match status" value="1"/>
</dbReference>
<keyword evidence="2" id="KW-0479">Metal-binding</keyword>
<protein>
    <submittedName>
        <fullName evidence="6">Arylsulfatase A-like enzyme</fullName>
    </submittedName>
</protein>
<name>A0A495ECT1_9FLAO</name>
<dbReference type="InterPro" id="IPR050738">
    <property type="entry name" value="Sulfatase"/>
</dbReference>
<feature type="domain" description="Sulfatase N-terminal" evidence="5">
    <location>
        <begin position="25"/>
        <end position="361"/>
    </location>
</feature>
<organism evidence="6 7">
    <name type="scientific">Maribacter vaceletii</name>
    <dbReference type="NCBI Taxonomy" id="1206816"/>
    <lineage>
        <taxon>Bacteria</taxon>
        <taxon>Pseudomonadati</taxon>
        <taxon>Bacteroidota</taxon>
        <taxon>Flavobacteriia</taxon>
        <taxon>Flavobacteriales</taxon>
        <taxon>Flavobacteriaceae</taxon>
        <taxon>Maribacter</taxon>
    </lineage>
</organism>
<dbReference type="Proteomes" id="UP000269412">
    <property type="component" value="Unassembled WGS sequence"/>
</dbReference>
<dbReference type="SUPFAM" id="SSF53649">
    <property type="entry name" value="Alkaline phosphatase-like"/>
    <property type="match status" value="1"/>
</dbReference>
<dbReference type="InterPro" id="IPR017850">
    <property type="entry name" value="Alkaline_phosphatase_core_sf"/>
</dbReference>
<dbReference type="GO" id="GO:0004065">
    <property type="term" value="F:arylsulfatase activity"/>
    <property type="evidence" value="ECO:0007669"/>
    <property type="project" value="TreeGrafter"/>
</dbReference>
<evidence type="ECO:0000256" key="2">
    <source>
        <dbReference type="ARBA" id="ARBA00022723"/>
    </source>
</evidence>
<evidence type="ECO:0000259" key="5">
    <source>
        <dbReference type="Pfam" id="PF00884"/>
    </source>
</evidence>
<dbReference type="EMBL" id="RBIQ01000007">
    <property type="protein sequence ID" value="RKR14363.1"/>
    <property type="molecule type" value="Genomic_DNA"/>
</dbReference>
<reference evidence="6 7" key="1">
    <citation type="submission" date="2018-10" db="EMBL/GenBank/DDBJ databases">
        <title>Genomic Encyclopedia of Archaeal and Bacterial Type Strains, Phase II (KMG-II): from individual species to whole genera.</title>
        <authorList>
            <person name="Goeker M."/>
        </authorList>
    </citation>
    <scope>NUCLEOTIDE SEQUENCE [LARGE SCALE GENOMIC DNA]</scope>
    <source>
        <strain evidence="6 7">DSM 25230</strain>
    </source>
</reference>
<dbReference type="GO" id="GO:0046872">
    <property type="term" value="F:metal ion binding"/>
    <property type="evidence" value="ECO:0007669"/>
    <property type="project" value="UniProtKB-KW"/>
</dbReference>
<dbReference type="PANTHER" id="PTHR42693:SF53">
    <property type="entry name" value="ENDO-4-O-SULFATASE"/>
    <property type="match status" value="1"/>
</dbReference>
<dbReference type="PROSITE" id="PS00149">
    <property type="entry name" value="SULFATASE_2"/>
    <property type="match status" value="1"/>
</dbReference>
<keyword evidence="3" id="KW-0378">Hydrolase</keyword>
<keyword evidence="4" id="KW-0106">Calcium</keyword>
<dbReference type="Gene3D" id="3.30.1120.10">
    <property type="match status" value="1"/>
</dbReference>
<gene>
    <name evidence="6" type="ORF">CLV91_0438</name>
</gene>
<comment type="similarity">
    <text evidence="1">Belongs to the sulfatase family.</text>
</comment>
<dbReference type="InterPro" id="IPR000917">
    <property type="entry name" value="Sulfatase_N"/>
</dbReference>
<proteinExistence type="inferred from homology"/>
<evidence type="ECO:0000313" key="7">
    <source>
        <dbReference type="Proteomes" id="UP000269412"/>
    </source>
</evidence>
<sequence>MTRKLFFLLVLTIMFSPFMLGQEKPNFIVIVADDLGYNDLGFTGSKEIETPALDKLAKGGVIFTNGYVTHPYCGPSRAGLISGRYQARFGLEINLTNSHFDSHNGLPTTETTFAKRLKTSGYRTGMIGKWHLGASYPFHPNNRGFDYFYGFLSGGHTYWPKNVTTTYPLYLKNGKPHYTANEGGYWPLLRNNNAAEFNEYLTTALSRDAAKFVKESDNPFCLYLAYNAPHAPLEAPKELIDKYAHIKNKQRRIYAAMVDAMDQGISMVVKALEDSGKLDNTLIFFISDNGGIVDKTRKEFEPRRKTKDWGDNTPYRGGKGSMFEGGHHVPFIAHWPKGISKGSTYELPISALDIAATLVDLGKGDTSGKPLEGVNLIPYVQGKNKGVPHEALFWRMDSGKKWAVRTPEAKYFLPRDETGLNGGFLVDMVKDPYESTNIIEKNPKLRKKLAKLWNEWNTKNEPNKYLQAGSYQKARLKFYQELRTKLDIEAKKEKPLVIK</sequence>
<dbReference type="PANTHER" id="PTHR42693">
    <property type="entry name" value="ARYLSULFATASE FAMILY MEMBER"/>
    <property type="match status" value="1"/>
</dbReference>
<evidence type="ECO:0000256" key="3">
    <source>
        <dbReference type="ARBA" id="ARBA00022801"/>
    </source>
</evidence>
<evidence type="ECO:0000256" key="4">
    <source>
        <dbReference type="ARBA" id="ARBA00022837"/>
    </source>
</evidence>